<comment type="caution">
    <text evidence="2">The sequence shown here is derived from an EMBL/GenBank/DDBJ whole genome shotgun (WGS) entry which is preliminary data.</text>
</comment>
<dbReference type="AlphaFoldDB" id="A0A9N8WBF7"/>
<dbReference type="EMBL" id="CAJVQA010000630">
    <property type="protein sequence ID" value="CAG8483425.1"/>
    <property type="molecule type" value="Genomic_DNA"/>
</dbReference>
<name>A0A9N8WBF7_9GLOM</name>
<gene>
    <name evidence="2" type="ORF">CPELLU_LOCUS1630</name>
</gene>
<sequence length="82" mass="9324">MFSDNSSNEENIVTSSSSNKTYKKQKKISDIHILSLELSHFEETISDKCNINKDSHSVLPKRLLKLSNLKKIKLVPLKKHSG</sequence>
<evidence type="ECO:0000313" key="3">
    <source>
        <dbReference type="Proteomes" id="UP000789759"/>
    </source>
</evidence>
<reference evidence="2" key="1">
    <citation type="submission" date="2021-06" db="EMBL/GenBank/DDBJ databases">
        <authorList>
            <person name="Kallberg Y."/>
            <person name="Tangrot J."/>
            <person name="Rosling A."/>
        </authorList>
    </citation>
    <scope>NUCLEOTIDE SEQUENCE</scope>
    <source>
        <strain evidence="2">FL966</strain>
    </source>
</reference>
<feature type="region of interest" description="Disordered" evidence="1">
    <location>
        <begin position="1"/>
        <end position="26"/>
    </location>
</feature>
<dbReference type="Proteomes" id="UP000789759">
    <property type="component" value="Unassembled WGS sequence"/>
</dbReference>
<protein>
    <submittedName>
        <fullName evidence="2">4113_t:CDS:1</fullName>
    </submittedName>
</protein>
<keyword evidence="3" id="KW-1185">Reference proteome</keyword>
<evidence type="ECO:0000256" key="1">
    <source>
        <dbReference type="SAM" id="MobiDB-lite"/>
    </source>
</evidence>
<feature type="compositionally biased region" description="Polar residues" evidence="1">
    <location>
        <begin position="1"/>
        <end position="20"/>
    </location>
</feature>
<organism evidence="2 3">
    <name type="scientific">Cetraspora pellucida</name>
    <dbReference type="NCBI Taxonomy" id="1433469"/>
    <lineage>
        <taxon>Eukaryota</taxon>
        <taxon>Fungi</taxon>
        <taxon>Fungi incertae sedis</taxon>
        <taxon>Mucoromycota</taxon>
        <taxon>Glomeromycotina</taxon>
        <taxon>Glomeromycetes</taxon>
        <taxon>Diversisporales</taxon>
        <taxon>Gigasporaceae</taxon>
        <taxon>Cetraspora</taxon>
    </lineage>
</organism>
<proteinExistence type="predicted"/>
<accession>A0A9N8WBF7</accession>
<evidence type="ECO:0000313" key="2">
    <source>
        <dbReference type="EMBL" id="CAG8483425.1"/>
    </source>
</evidence>